<reference evidence="1" key="1">
    <citation type="journal article" date="2021" name="Front. Microbiol.">
        <title>Comprehensive Comparative Genomics and Phenotyping of Methylobacterium Species.</title>
        <authorList>
            <person name="Alessa O."/>
            <person name="Ogura Y."/>
            <person name="Fujitani Y."/>
            <person name="Takami H."/>
            <person name="Hayashi T."/>
            <person name="Sahin N."/>
            <person name="Tani A."/>
        </authorList>
    </citation>
    <scope>NUCLEOTIDE SEQUENCE</scope>
    <source>
        <strain evidence="1">DSM 19015</strain>
    </source>
</reference>
<dbReference type="InterPro" id="IPR018550">
    <property type="entry name" value="Lipid-A_deacylase-rel"/>
</dbReference>
<protein>
    <recommendedName>
        <fullName evidence="3">Acyloxyacyl hydrolase</fullName>
    </recommendedName>
</protein>
<accession>A0ABQ4S0B5</accession>
<keyword evidence="2" id="KW-1185">Reference proteome</keyword>
<evidence type="ECO:0008006" key="3">
    <source>
        <dbReference type="Google" id="ProtNLM"/>
    </source>
</evidence>
<proteinExistence type="predicted"/>
<evidence type="ECO:0000313" key="2">
    <source>
        <dbReference type="Proteomes" id="UP001055125"/>
    </source>
</evidence>
<dbReference type="EMBL" id="BPQP01000034">
    <property type="protein sequence ID" value="GJD95247.1"/>
    <property type="molecule type" value="Genomic_DNA"/>
</dbReference>
<dbReference type="Proteomes" id="UP001055125">
    <property type="component" value="Unassembled WGS sequence"/>
</dbReference>
<organism evidence="1 2">
    <name type="scientific">Methylobacterium iners</name>
    <dbReference type="NCBI Taxonomy" id="418707"/>
    <lineage>
        <taxon>Bacteria</taxon>
        <taxon>Pseudomonadati</taxon>
        <taxon>Pseudomonadota</taxon>
        <taxon>Alphaproteobacteria</taxon>
        <taxon>Hyphomicrobiales</taxon>
        <taxon>Methylobacteriaceae</taxon>
        <taxon>Methylobacterium</taxon>
    </lineage>
</organism>
<evidence type="ECO:0000313" key="1">
    <source>
        <dbReference type="EMBL" id="GJD95247.1"/>
    </source>
</evidence>
<comment type="caution">
    <text evidence="1">The sequence shown here is derived from an EMBL/GenBank/DDBJ whole genome shotgun (WGS) entry which is preliminary data.</text>
</comment>
<dbReference type="Pfam" id="PF09411">
    <property type="entry name" value="PagL"/>
    <property type="match status" value="1"/>
</dbReference>
<dbReference type="Gene3D" id="2.40.160.20">
    <property type="match status" value="1"/>
</dbReference>
<gene>
    <name evidence="1" type="ORF">OCOJLMKI_2458</name>
</gene>
<sequence length="234" mass="24948">MPRTDGCLRRHAKRNGLETGPSPMYVTPLKFLAGGVALFAAGAAQAADLGGRRPAPPIYTAPVKPVSIVSEIRIGGSVQDPGSAEGKVGNFSKANVNGEILFAKPLVFEDPFWQAFVPRPTVGGSYNTGGRTSYAYIGATWTVDVFPEFFNRRLFVEGFFGAAAHNGYTGPRALTPFGFNALGCNPLFREAAAIGFRLSENWSIMATIDHMSNAGLCANNRGLTNYGGKIGYTF</sequence>
<reference evidence="1" key="2">
    <citation type="submission" date="2021-08" db="EMBL/GenBank/DDBJ databases">
        <authorList>
            <person name="Tani A."/>
            <person name="Ola A."/>
            <person name="Ogura Y."/>
            <person name="Katsura K."/>
            <person name="Hayashi T."/>
        </authorList>
    </citation>
    <scope>NUCLEOTIDE SEQUENCE</scope>
    <source>
        <strain evidence="1">DSM 19015</strain>
    </source>
</reference>
<name>A0ABQ4S0B5_9HYPH</name>